<evidence type="ECO:0000313" key="1">
    <source>
        <dbReference type="EMBL" id="QYM79375.1"/>
    </source>
</evidence>
<dbReference type="Pfam" id="PF13668">
    <property type="entry name" value="Ferritin_2"/>
    <property type="match status" value="1"/>
</dbReference>
<dbReference type="InterPro" id="IPR009078">
    <property type="entry name" value="Ferritin-like_SF"/>
</dbReference>
<dbReference type="Proteomes" id="UP000825051">
    <property type="component" value="Chromosome"/>
</dbReference>
<reference evidence="1" key="1">
    <citation type="submission" date="2021-08" db="EMBL/GenBank/DDBJ databases">
        <title>Genome of a novel bacterium of the phylum Verrucomicrobia, Oleiharenicola sp. KSB-15.</title>
        <authorList>
            <person name="Chung J.-H."/>
            <person name="Ahn J.-H."/>
            <person name="Yoon Y."/>
            <person name="Kim D.-Y."/>
            <person name="An S.-H."/>
            <person name="Park I."/>
            <person name="Yeon J."/>
        </authorList>
    </citation>
    <scope>NUCLEOTIDE SEQUENCE</scope>
    <source>
        <strain evidence="1">KSB-15</strain>
    </source>
</reference>
<gene>
    <name evidence="1" type="ORF">K0B96_01785</name>
</gene>
<dbReference type="CDD" id="cd00657">
    <property type="entry name" value="Ferritin_like"/>
    <property type="match status" value="1"/>
</dbReference>
<dbReference type="PROSITE" id="PS51318">
    <property type="entry name" value="TAT"/>
    <property type="match status" value="1"/>
</dbReference>
<dbReference type="InterPro" id="IPR006311">
    <property type="entry name" value="TAT_signal"/>
</dbReference>
<dbReference type="EMBL" id="CP080507">
    <property type="protein sequence ID" value="QYM79375.1"/>
    <property type="molecule type" value="Genomic_DNA"/>
</dbReference>
<accession>A0A8F9XHI8</accession>
<dbReference type="InterPro" id="IPR012347">
    <property type="entry name" value="Ferritin-like"/>
</dbReference>
<dbReference type="AlphaFoldDB" id="A0A8F9XHI8"/>
<name>A0A8F9XHI8_9BACT</name>
<keyword evidence="2" id="KW-1185">Reference proteome</keyword>
<dbReference type="PANTHER" id="PTHR31694:SF26">
    <property type="entry name" value="OS05G0151100 PROTEIN"/>
    <property type="match status" value="1"/>
</dbReference>
<sequence length="308" mass="31429">MSSLPLRAELTRTLTTPTTRRSVLKTLGFGALGVAALRLSGNRLAADFAKSASVSPTDAAVLNFALNLEYLEAEYYSYAVDGRGIETFGLGVNGSGTAGSTTVKANPAVPFTTAAVREYATEIASDERAHVGFLRAAIIAAGGTPVARPAINLRESFAAAAQAAGLGSGFDPFADEASFLVGAFVFEDVGVTAYKGGAPLISNKTYLEAAAGILAVEAYHAGTIRTLLYQSGSAGRQAAQAISDLRDAAASTEVDQGITAGGVANIVPTDANGIAFSRTPRQVLDVVYLSGGASQGGFFPNGLNGSIH</sequence>
<dbReference type="RefSeq" id="WP_220163163.1">
    <property type="nucleotide sequence ID" value="NZ_CP080507.1"/>
</dbReference>
<protein>
    <submittedName>
        <fullName evidence="1">Ferritin-like domain-containing protein</fullName>
    </submittedName>
</protein>
<dbReference type="InterPro" id="IPR052965">
    <property type="entry name" value="Pigment-catalase-like"/>
</dbReference>
<dbReference type="KEGG" id="ole:K0B96_01785"/>
<evidence type="ECO:0000313" key="2">
    <source>
        <dbReference type="Proteomes" id="UP000825051"/>
    </source>
</evidence>
<dbReference type="Gene3D" id="1.20.1260.10">
    <property type="match status" value="1"/>
</dbReference>
<proteinExistence type="predicted"/>
<dbReference type="SUPFAM" id="SSF47240">
    <property type="entry name" value="Ferritin-like"/>
    <property type="match status" value="1"/>
</dbReference>
<organism evidence="1 2">
    <name type="scientific">Horticoccus luteus</name>
    <dbReference type="NCBI Taxonomy" id="2862869"/>
    <lineage>
        <taxon>Bacteria</taxon>
        <taxon>Pseudomonadati</taxon>
        <taxon>Verrucomicrobiota</taxon>
        <taxon>Opitutia</taxon>
        <taxon>Opitutales</taxon>
        <taxon>Opitutaceae</taxon>
        <taxon>Horticoccus</taxon>
    </lineage>
</organism>
<dbReference type="PANTHER" id="PTHR31694">
    <property type="entry name" value="DESICCATION-LIKE PROTEIN"/>
    <property type="match status" value="1"/>
</dbReference>